<comment type="caution">
    <text evidence="1">The sequence shown here is derived from an EMBL/GenBank/DDBJ whole genome shotgun (WGS) entry which is preliminary data.</text>
</comment>
<evidence type="ECO:0000313" key="2">
    <source>
        <dbReference type="Proteomes" id="UP000527355"/>
    </source>
</evidence>
<accession>A0A7J7SSI8</accession>
<protein>
    <submittedName>
        <fullName evidence="1">Uncharacterized protein</fullName>
    </submittedName>
</protein>
<dbReference type="EMBL" id="JABWUV010000018">
    <property type="protein sequence ID" value="KAF6291047.1"/>
    <property type="molecule type" value="Genomic_DNA"/>
</dbReference>
<dbReference type="AlphaFoldDB" id="A0A7J7SSI8"/>
<name>A0A7J7SSI8_MYOMY</name>
<organism evidence="1 2">
    <name type="scientific">Myotis myotis</name>
    <name type="common">Greater mouse-eared bat</name>
    <name type="synonym">Vespertilio myotis</name>
    <dbReference type="NCBI Taxonomy" id="51298"/>
    <lineage>
        <taxon>Eukaryota</taxon>
        <taxon>Metazoa</taxon>
        <taxon>Chordata</taxon>
        <taxon>Craniata</taxon>
        <taxon>Vertebrata</taxon>
        <taxon>Euteleostomi</taxon>
        <taxon>Mammalia</taxon>
        <taxon>Eutheria</taxon>
        <taxon>Laurasiatheria</taxon>
        <taxon>Chiroptera</taxon>
        <taxon>Yangochiroptera</taxon>
        <taxon>Vespertilionidae</taxon>
        <taxon>Myotis</taxon>
    </lineage>
</organism>
<gene>
    <name evidence="1" type="ORF">mMyoMyo1_009417</name>
</gene>
<evidence type="ECO:0000313" key="1">
    <source>
        <dbReference type="EMBL" id="KAF6291047.1"/>
    </source>
</evidence>
<dbReference type="Proteomes" id="UP000527355">
    <property type="component" value="Unassembled WGS sequence"/>
</dbReference>
<proteinExistence type="predicted"/>
<reference evidence="1 2" key="1">
    <citation type="journal article" date="2020" name="Nature">
        <title>Six reference-quality genomes reveal evolution of bat adaptations.</title>
        <authorList>
            <person name="Jebb D."/>
            <person name="Huang Z."/>
            <person name="Pippel M."/>
            <person name="Hughes G.M."/>
            <person name="Lavrichenko K."/>
            <person name="Devanna P."/>
            <person name="Winkler S."/>
            <person name="Jermiin L.S."/>
            <person name="Skirmuntt E.C."/>
            <person name="Katzourakis A."/>
            <person name="Burkitt-Gray L."/>
            <person name="Ray D.A."/>
            <person name="Sullivan K.A.M."/>
            <person name="Roscito J.G."/>
            <person name="Kirilenko B.M."/>
            <person name="Davalos L.M."/>
            <person name="Corthals A.P."/>
            <person name="Power M.L."/>
            <person name="Jones G."/>
            <person name="Ransome R.D."/>
            <person name="Dechmann D.K.N."/>
            <person name="Locatelli A.G."/>
            <person name="Puechmaille S.J."/>
            <person name="Fedrigo O."/>
            <person name="Jarvis E.D."/>
            <person name="Hiller M."/>
            <person name="Vernes S.C."/>
            <person name="Myers E.W."/>
            <person name="Teeling E.C."/>
        </authorList>
    </citation>
    <scope>NUCLEOTIDE SEQUENCE [LARGE SCALE GENOMIC DNA]</scope>
    <source>
        <strain evidence="1">MMyoMyo1</strain>
        <tissue evidence="1">Flight muscle</tissue>
    </source>
</reference>
<sequence length="134" mass="14971">MNYNANFSSSFLQFIMIQCFNPTVRPPTPWELIGGWSQRGISCHLLRPQQGFYTCMPLLGLASLLGPTPPVFKAKSPSSRLKPHHILHQPRLHPLSWQINGSFSCVPTGLGSFLPRGSDKLFAISWIDSFSALF</sequence>
<keyword evidence="2" id="KW-1185">Reference proteome</keyword>